<dbReference type="Pfam" id="PF00501">
    <property type="entry name" value="AMP-binding"/>
    <property type="match status" value="1"/>
</dbReference>
<evidence type="ECO:0000256" key="5">
    <source>
        <dbReference type="RuleBase" id="RU361147"/>
    </source>
</evidence>
<dbReference type="GO" id="GO:0003987">
    <property type="term" value="F:acetate-CoA ligase activity"/>
    <property type="evidence" value="ECO:0007669"/>
    <property type="project" value="UniProtKB-UniRule"/>
</dbReference>
<name>A0A067CYQ6_SAPPC</name>
<evidence type="ECO:0000256" key="6">
    <source>
        <dbReference type="SAM" id="MobiDB-lite"/>
    </source>
</evidence>
<sequence length="701" mass="76771">MTLHQTEQPKTKTAAPSPAISTKAAAPAPPAQTKVAAPAPATSTKAAAPAPAMYDVIPRVAKGAHVQGMAAYEKEYKRSIENPEAFWGEKAREALTWFHDFDMAKYGGFEKGDVAWFLNGKLNVSTNCIDRHIATRGDKTAILWESDEPGVHRRITYKELLAETCQIANAMLAHGVRKGDTVAIYMPMIPECIMVMLACTRIGAVHSIVFAGFSAEALRDRIIDAQSKWVFTADEGKRGGRTLPLKKTVDEAIHGVHVVKNVFVFKRTNNPKVPFHPKIDVDMTKVLPLMRPYCPAEWMDSEDLMFILYTSGSTGKPKGVAHTTGGYLTYAATTCKYTFDLQEDDVYACVADCGWITGHSYIVYGPLVNGATTVMFESTPMYPDCGRYWDLVERYKITKFYTAPTAIRALMAHGTEFVKKYDRSSLKVLGTVGEPINPEAWKWYFEVVGDKQCMIADTYWQTETGGHIGVGLPGAAPMKAGSCGLPFFGIDFAILDDAGKELVGGNVEGRLCIKDSWPGLARTVYGDHHRYLSVYTMPHPGHYFTGDGARRDADGYYWITGRIDDVLSTSGHRIGTAEVESALVAHNVVTEAAVVGFPHRVKGEGICCYITLIHGVDGSASVMKELAQQVRGHIGAFATPDIIVFVPGLPKTRSGKIMRRILRKIAHGEEDSIGDVSTLAEPEVVPAIIDNFKQSLLGKSF</sequence>
<proteinExistence type="inferred from homology"/>
<comment type="catalytic activity">
    <reaction evidence="5">
        <text>acetate + ATP + CoA = acetyl-CoA + AMP + diphosphate</text>
        <dbReference type="Rhea" id="RHEA:23176"/>
        <dbReference type="ChEBI" id="CHEBI:30089"/>
        <dbReference type="ChEBI" id="CHEBI:30616"/>
        <dbReference type="ChEBI" id="CHEBI:33019"/>
        <dbReference type="ChEBI" id="CHEBI:57287"/>
        <dbReference type="ChEBI" id="CHEBI:57288"/>
        <dbReference type="ChEBI" id="CHEBI:456215"/>
        <dbReference type="EC" id="6.2.1.1"/>
    </reaction>
</comment>
<dbReference type="InterPro" id="IPR000873">
    <property type="entry name" value="AMP-dep_synth/lig_dom"/>
</dbReference>
<protein>
    <recommendedName>
        <fullName evidence="5">Acetyl-coenzyme A synthetase</fullName>
        <ecNumber evidence="5">6.2.1.1</ecNumber>
    </recommendedName>
</protein>
<evidence type="ECO:0000259" key="7">
    <source>
        <dbReference type="Pfam" id="PF00501"/>
    </source>
</evidence>
<dbReference type="PANTHER" id="PTHR24095">
    <property type="entry name" value="ACETYL-COENZYME A SYNTHETASE"/>
    <property type="match status" value="1"/>
</dbReference>
<evidence type="ECO:0000256" key="2">
    <source>
        <dbReference type="ARBA" id="ARBA00022598"/>
    </source>
</evidence>
<feature type="domain" description="AMP-binding enzyme C-terminal" evidence="8">
    <location>
        <begin position="578"/>
        <end position="656"/>
    </location>
</feature>
<dbReference type="GO" id="GO:0005524">
    <property type="term" value="F:ATP binding"/>
    <property type="evidence" value="ECO:0007669"/>
    <property type="project" value="UniProtKB-UniRule"/>
</dbReference>
<dbReference type="STRING" id="695850.A0A067CYQ6"/>
<dbReference type="InterPro" id="IPR032387">
    <property type="entry name" value="ACAS_N"/>
</dbReference>
<dbReference type="GO" id="GO:0019427">
    <property type="term" value="P:acetyl-CoA biosynthetic process from acetate"/>
    <property type="evidence" value="ECO:0007669"/>
    <property type="project" value="InterPro"/>
</dbReference>
<dbReference type="GeneID" id="24123106"/>
<dbReference type="Proteomes" id="UP000030745">
    <property type="component" value="Unassembled WGS sequence"/>
</dbReference>
<dbReference type="KEGG" id="spar:SPRG_00467"/>
<organism evidence="10 11">
    <name type="scientific">Saprolegnia parasitica (strain CBS 223.65)</name>
    <dbReference type="NCBI Taxonomy" id="695850"/>
    <lineage>
        <taxon>Eukaryota</taxon>
        <taxon>Sar</taxon>
        <taxon>Stramenopiles</taxon>
        <taxon>Oomycota</taxon>
        <taxon>Saprolegniomycetes</taxon>
        <taxon>Saprolegniales</taxon>
        <taxon>Saprolegniaceae</taxon>
        <taxon>Saprolegnia</taxon>
    </lineage>
</organism>
<evidence type="ECO:0000313" key="11">
    <source>
        <dbReference type="Proteomes" id="UP000030745"/>
    </source>
</evidence>
<dbReference type="RefSeq" id="XP_012193951.1">
    <property type="nucleotide sequence ID" value="XM_012338561.1"/>
</dbReference>
<dbReference type="InterPro" id="IPR011904">
    <property type="entry name" value="Ac_CoA_lig"/>
</dbReference>
<keyword evidence="11" id="KW-1185">Reference proteome</keyword>
<accession>A0A067CYQ6</accession>
<dbReference type="Gene3D" id="3.40.50.12780">
    <property type="entry name" value="N-terminal domain of ligase-like"/>
    <property type="match status" value="1"/>
</dbReference>
<dbReference type="EC" id="6.2.1.1" evidence="5"/>
<feature type="domain" description="Acetyl-coenzyme A synthetase N-terminal" evidence="9">
    <location>
        <begin position="72"/>
        <end position="128"/>
    </location>
</feature>
<comment type="similarity">
    <text evidence="1 5">Belongs to the ATP-dependent AMP-binding enzyme family.</text>
</comment>
<reference evidence="10 11" key="1">
    <citation type="journal article" date="2013" name="PLoS Genet.">
        <title>Distinctive expansion of potential virulence genes in the genome of the oomycete fish pathogen Saprolegnia parasitica.</title>
        <authorList>
            <person name="Jiang R.H."/>
            <person name="de Bruijn I."/>
            <person name="Haas B.J."/>
            <person name="Belmonte R."/>
            <person name="Lobach L."/>
            <person name="Christie J."/>
            <person name="van den Ackerveken G."/>
            <person name="Bottin A."/>
            <person name="Bulone V."/>
            <person name="Diaz-Moreno S.M."/>
            <person name="Dumas B."/>
            <person name="Fan L."/>
            <person name="Gaulin E."/>
            <person name="Govers F."/>
            <person name="Grenville-Briggs L.J."/>
            <person name="Horner N.R."/>
            <person name="Levin J.Z."/>
            <person name="Mammella M."/>
            <person name="Meijer H.J."/>
            <person name="Morris P."/>
            <person name="Nusbaum C."/>
            <person name="Oome S."/>
            <person name="Phillips A.J."/>
            <person name="van Rooyen D."/>
            <person name="Rzeszutek E."/>
            <person name="Saraiva M."/>
            <person name="Secombes C.J."/>
            <person name="Seidl M.F."/>
            <person name="Snel B."/>
            <person name="Stassen J.H."/>
            <person name="Sykes S."/>
            <person name="Tripathy S."/>
            <person name="van den Berg H."/>
            <person name="Vega-Arreguin J.C."/>
            <person name="Wawra S."/>
            <person name="Young S.K."/>
            <person name="Zeng Q."/>
            <person name="Dieguez-Uribeondo J."/>
            <person name="Russ C."/>
            <person name="Tyler B.M."/>
            <person name="van West P."/>
        </authorList>
    </citation>
    <scope>NUCLEOTIDE SEQUENCE [LARGE SCALE GENOMIC DNA]</scope>
    <source>
        <strain evidence="10 11">CBS 223.65</strain>
    </source>
</reference>
<dbReference type="FunFam" id="3.40.50.12780:FF:000001">
    <property type="entry name" value="Acetyl-coenzyme A synthetase"/>
    <property type="match status" value="1"/>
</dbReference>
<keyword evidence="2 5" id="KW-0436">Ligase</keyword>
<evidence type="ECO:0000256" key="4">
    <source>
        <dbReference type="ARBA" id="ARBA00022840"/>
    </source>
</evidence>
<dbReference type="SUPFAM" id="SSF56801">
    <property type="entry name" value="Acetyl-CoA synthetase-like"/>
    <property type="match status" value="1"/>
</dbReference>
<gene>
    <name evidence="10" type="ORF">SPRG_00467</name>
</gene>
<dbReference type="InterPro" id="IPR020845">
    <property type="entry name" value="AMP-binding_CS"/>
</dbReference>
<evidence type="ECO:0000256" key="1">
    <source>
        <dbReference type="ARBA" id="ARBA00006432"/>
    </source>
</evidence>
<dbReference type="OrthoDB" id="1706066at2759"/>
<dbReference type="EMBL" id="KK583189">
    <property type="protein sequence ID" value="KDO35623.1"/>
    <property type="molecule type" value="Genomic_DNA"/>
</dbReference>
<feature type="domain" description="AMP-dependent synthetase/ligase" evidence="7">
    <location>
        <begin position="130"/>
        <end position="516"/>
    </location>
</feature>
<feature type="region of interest" description="Disordered" evidence="6">
    <location>
        <begin position="1"/>
        <end position="42"/>
    </location>
</feature>
<dbReference type="PROSITE" id="PS00455">
    <property type="entry name" value="AMP_BINDING"/>
    <property type="match status" value="1"/>
</dbReference>
<dbReference type="Gene3D" id="3.30.300.30">
    <property type="match status" value="1"/>
</dbReference>
<dbReference type="NCBIfam" id="TIGR02188">
    <property type="entry name" value="Ac_CoA_lig_AcsA"/>
    <property type="match status" value="1"/>
</dbReference>
<evidence type="ECO:0000259" key="8">
    <source>
        <dbReference type="Pfam" id="PF13193"/>
    </source>
</evidence>
<evidence type="ECO:0000256" key="3">
    <source>
        <dbReference type="ARBA" id="ARBA00022741"/>
    </source>
</evidence>
<dbReference type="NCBIfam" id="NF001208">
    <property type="entry name" value="PRK00174.1"/>
    <property type="match status" value="1"/>
</dbReference>
<dbReference type="OMA" id="INVSYNC"/>
<keyword evidence="4 5" id="KW-0067">ATP-binding</keyword>
<dbReference type="InterPro" id="IPR025110">
    <property type="entry name" value="AMP-bd_C"/>
</dbReference>
<dbReference type="Pfam" id="PF16177">
    <property type="entry name" value="ACAS_N"/>
    <property type="match status" value="1"/>
</dbReference>
<dbReference type="Pfam" id="PF13193">
    <property type="entry name" value="AMP-binding_C"/>
    <property type="match status" value="1"/>
</dbReference>
<evidence type="ECO:0000259" key="9">
    <source>
        <dbReference type="Pfam" id="PF16177"/>
    </source>
</evidence>
<feature type="compositionally biased region" description="Low complexity" evidence="6">
    <location>
        <begin position="13"/>
        <end position="42"/>
    </location>
</feature>
<dbReference type="InterPro" id="IPR042099">
    <property type="entry name" value="ANL_N_sf"/>
</dbReference>
<keyword evidence="3 5" id="KW-0547">Nucleotide-binding</keyword>
<dbReference type="VEuPathDB" id="FungiDB:SPRG_00467"/>
<dbReference type="AlphaFoldDB" id="A0A067CYQ6"/>
<evidence type="ECO:0000313" key="10">
    <source>
        <dbReference type="EMBL" id="KDO35623.1"/>
    </source>
</evidence>
<dbReference type="CDD" id="cd05966">
    <property type="entry name" value="ACS"/>
    <property type="match status" value="1"/>
</dbReference>
<dbReference type="FunFam" id="3.30.300.30:FF:000004">
    <property type="entry name" value="Acetyl-coenzyme A synthetase"/>
    <property type="match status" value="1"/>
</dbReference>
<dbReference type="InterPro" id="IPR045851">
    <property type="entry name" value="AMP-bd_C_sf"/>
</dbReference>
<dbReference type="GO" id="GO:0016208">
    <property type="term" value="F:AMP binding"/>
    <property type="evidence" value="ECO:0007669"/>
    <property type="project" value="InterPro"/>
</dbReference>
<dbReference type="PANTHER" id="PTHR24095:SF14">
    <property type="entry name" value="ACETYL-COENZYME A SYNTHETASE 1"/>
    <property type="match status" value="1"/>
</dbReference>